<proteinExistence type="predicted"/>
<gene>
    <name evidence="1" type="ORF">SDC9_204226</name>
</gene>
<dbReference type="EMBL" id="VSSQ01126983">
    <property type="protein sequence ID" value="MPN56536.1"/>
    <property type="molecule type" value="Genomic_DNA"/>
</dbReference>
<reference evidence="1" key="1">
    <citation type="submission" date="2019-08" db="EMBL/GenBank/DDBJ databases">
        <authorList>
            <person name="Kucharzyk K."/>
            <person name="Murdoch R.W."/>
            <person name="Higgins S."/>
            <person name="Loffler F."/>
        </authorList>
    </citation>
    <scope>NUCLEOTIDE SEQUENCE</scope>
</reference>
<protein>
    <submittedName>
        <fullName evidence="1">Uncharacterized protein</fullName>
    </submittedName>
</protein>
<evidence type="ECO:0000313" key="1">
    <source>
        <dbReference type="EMBL" id="MPN56536.1"/>
    </source>
</evidence>
<comment type="caution">
    <text evidence="1">The sequence shown here is derived from an EMBL/GenBank/DDBJ whole genome shotgun (WGS) entry which is preliminary data.</text>
</comment>
<dbReference type="AlphaFoldDB" id="A0A645IZA8"/>
<name>A0A645IZA8_9ZZZZ</name>
<organism evidence="1">
    <name type="scientific">bioreactor metagenome</name>
    <dbReference type="NCBI Taxonomy" id="1076179"/>
    <lineage>
        <taxon>unclassified sequences</taxon>
        <taxon>metagenomes</taxon>
        <taxon>ecological metagenomes</taxon>
    </lineage>
</organism>
<sequence length="70" mass="7746">MILIRVQVKGQLFLYTRHCIAKAGTLDGEKRQLVLAQVDQRKAGCTKEALDATPVPSGRHFLSRERLAAA</sequence>
<accession>A0A645IZA8</accession>